<evidence type="ECO:0000313" key="4">
    <source>
        <dbReference type="Proteomes" id="UP001287356"/>
    </source>
</evidence>
<dbReference type="SMART" id="SM01373">
    <property type="entry name" value="MAGE"/>
    <property type="match status" value="1"/>
</dbReference>
<evidence type="ECO:0000313" key="3">
    <source>
        <dbReference type="EMBL" id="KAK3383564.1"/>
    </source>
</evidence>
<evidence type="ECO:0000256" key="1">
    <source>
        <dbReference type="SAM" id="MobiDB-lite"/>
    </source>
</evidence>
<protein>
    <submittedName>
        <fullName evidence="3">MAGE family-domain-containing protein</fullName>
    </submittedName>
</protein>
<dbReference type="Pfam" id="PF01454">
    <property type="entry name" value="MAGE"/>
    <property type="match status" value="1"/>
</dbReference>
<sequence>MPPQRRRRAAVPDDEDEEMSMQAESPEGGDLDGGDPMEGIERAESAESSQLIKKLVRYALACEYSRTPIRRDGIKEKVLGPQGREFKKVFAGAQKQLRAAFGMEMVELPTRDRNLMTADQKRKAAKSQNHKEPSSNSYMLVSVLPEDYRDPAIITPSKVQSADGEASYVGLYSFIIAIITLSGGELSDPRFRRYLARLNAAENMPSLNPNNKNAPNEKTEVVLQRMIKQGYLVRVTEARTQDDEDSTTWHVGPRGKKEVDSESVASLVRTIYGGSTDELERKLQVTLKVKDRKTNVAADIEEEEEEEEEVPQVAPAVAGPSSRLRSRRRPASEEDDDNE</sequence>
<feature type="region of interest" description="Disordered" evidence="1">
    <location>
        <begin position="1"/>
        <end position="46"/>
    </location>
</feature>
<feature type="domain" description="MAGE" evidence="2">
    <location>
        <begin position="55"/>
        <end position="264"/>
    </location>
</feature>
<dbReference type="Gene3D" id="1.10.10.1210">
    <property type="entry name" value="MAGE homology domain, winged helix WH2 motif"/>
    <property type="match status" value="1"/>
</dbReference>
<keyword evidence="4" id="KW-1185">Reference proteome</keyword>
<reference evidence="3" key="1">
    <citation type="journal article" date="2023" name="Mol. Phylogenet. Evol.">
        <title>Genome-scale phylogeny and comparative genomics of the fungal order Sordariales.</title>
        <authorList>
            <person name="Hensen N."/>
            <person name="Bonometti L."/>
            <person name="Westerberg I."/>
            <person name="Brannstrom I.O."/>
            <person name="Guillou S."/>
            <person name="Cros-Aarteil S."/>
            <person name="Calhoun S."/>
            <person name="Haridas S."/>
            <person name="Kuo A."/>
            <person name="Mondo S."/>
            <person name="Pangilinan J."/>
            <person name="Riley R."/>
            <person name="LaButti K."/>
            <person name="Andreopoulos B."/>
            <person name="Lipzen A."/>
            <person name="Chen C."/>
            <person name="Yan M."/>
            <person name="Daum C."/>
            <person name="Ng V."/>
            <person name="Clum A."/>
            <person name="Steindorff A."/>
            <person name="Ohm R.A."/>
            <person name="Martin F."/>
            <person name="Silar P."/>
            <person name="Natvig D.O."/>
            <person name="Lalanne C."/>
            <person name="Gautier V."/>
            <person name="Ament-Velasquez S.L."/>
            <person name="Kruys A."/>
            <person name="Hutchinson M.I."/>
            <person name="Powell A.J."/>
            <person name="Barry K."/>
            <person name="Miller A.N."/>
            <person name="Grigoriev I.V."/>
            <person name="Debuchy R."/>
            <person name="Gladieux P."/>
            <person name="Hiltunen Thoren M."/>
            <person name="Johannesson H."/>
        </authorList>
    </citation>
    <scope>NUCLEOTIDE SEQUENCE</scope>
    <source>
        <strain evidence="3">CBS 958.72</strain>
    </source>
</reference>
<gene>
    <name evidence="3" type="ORF">B0T24DRAFT_53831</name>
</gene>
<dbReference type="EMBL" id="JAULSN010000001">
    <property type="protein sequence ID" value="KAK3383564.1"/>
    <property type="molecule type" value="Genomic_DNA"/>
</dbReference>
<name>A0AAE0NLG4_9PEZI</name>
<dbReference type="InterPro" id="IPR041898">
    <property type="entry name" value="MAGE_WH1"/>
</dbReference>
<dbReference type="PANTHER" id="PTHR11736">
    <property type="entry name" value="MELANOMA-ASSOCIATED ANTIGEN MAGE ANTIGEN"/>
    <property type="match status" value="1"/>
</dbReference>
<feature type="compositionally biased region" description="Acidic residues" evidence="1">
    <location>
        <begin position="299"/>
        <end position="310"/>
    </location>
</feature>
<dbReference type="AlphaFoldDB" id="A0AAE0NLG4"/>
<dbReference type="Gene3D" id="1.10.10.1200">
    <property type="entry name" value="MAGE homology domain, winged helix WH1 motif"/>
    <property type="match status" value="1"/>
</dbReference>
<comment type="caution">
    <text evidence="3">The sequence shown here is derived from an EMBL/GenBank/DDBJ whole genome shotgun (WGS) entry which is preliminary data.</text>
</comment>
<proteinExistence type="predicted"/>
<feature type="region of interest" description="Disordered" evidence="1">
    <location>
        <begin position="292"/>
        <end position="339"/>
    </location>
</feature>
<organism evidence="3 4">
    <name type="scientific">Lasiosphaeria ovina</name>
    <dbReference type="NCBI Taxonomy" id="92902"/>
    <lineage>
        <taxon>Eukaryota</taxon>
        <taxon>Fungi</taxon>
        <taxon>Dikarya</taxon>
        <taxon>Ascomycota</taxon>
        <taxon>Pezizomycotina</taxon>
        <taxon>Sordariomycetes</taxon>
        <taxon>Sordariomycetidae</taxon>
        <taxon>Sordariales</taxon>
        <taxon>Lasiosphaeriaceae</taxon>
        <taxon>Lasiosphaeria</taxon>
    </lineage>
</organism>
<evidence type="ECO:0000259" key="2">
    <source>
        <dbReference type="SMART" id="SM01373"/>
    </source>
</evidence>
<accession>A0AAE0NLG4</accession>
<dbReference type="InterPro" id="IPR002190">
    <property type="entry name" value="MHD_dom"/>
</dbReference>
<dbReference type="GO" id="GO:0005634">
    <property type="term" value="C:nucleus"/>
    <property type="evidence" value="ECO:0007669"/>
    <property type="project" value="TreeGrafter"/>
</dbReference>
<dbReference type="GO" id="GO:0006281">
    <property type="term" value="P:DNA repair"/>
    <property type="evidence" value="ECO:0007669"/>
    <property type="project" value="TreeGrafter"/>
</dbReference>
<dbReference type="PANTHER" id="PTHR11736:SF14">
    <property type="entry name" value="NSE3 HOMOLOG, SMC5-SMC6 COMPLEX COMPONENT"/>
    <property type="match status" value="1"/>
</dbReference>
<reference evidence="3" key="2">
    <citation type="submission" date="2023-06" db="EMBL/GenBank/DDBJ databases">
        <authorList>
            <consortium name="Lawrence Berkeley National Laboratory"/>
            <person name="Haridas S."/>
            <person name="Hensen N."/>
            <person name="Bonometti L."/>
            <person name="Westerberg I."/>
            <person name="Brannstrom I.O."/>
            <person name="Guillou S."/>
            <person name="Cros-Aarteil S."/>
            <person name="Calhoun S."/>
            <person name="Kuo A."/>
            <person name="Mondo S."/>
            <person name="Pangilinan J."/>
            <person name="Riley R."/>
            <person name="Labutti K."/>
            <person name="Andreopoulos B."/>
            <person name="Lipzen A."/>
            <person name="Chen C."/>
            <person name="Yanf M."/>
            <person name="Daum C."/>
            <person name="Ng V."/>
            <person name="Clum A."/>
            <person name="Steindorff A."/>
            <person name="Ohm R."/>
            <person name="Martin F."/>
            <person name="Silar P."/>
            <person name="Natvig D."/>
            <person name="Lalanne C."/>
            <person name="Gautier V."/>
            <person name="Ament-Velasquez S.L."/>
            <person name="Kruys A."/>
            <person name="Hutchinson M.I."/>
            <person name="Powell A.J."/>
            <person name="Barry K."/>
            <person name="Miller A.N."/>
            <person name="Grigoriev I.V."/>
            <person name="Debuchy R."/>
            <person name="Gladieux P."/>
            <person name="Thoren M.H."/>
            <person name="Johannesson H."/>
        </authorList>
    </citation>
    <scope>NUCLEOTIDE SEQUENCE</scope>
    <source>
        <strain evidence="3">CBS 958.72</strain>
    </source>
</reference>
<dbReference type="Proteomes" id="UP001287356">
    <property type="component" value="Unassembled WGS sequence"/>
</dbReference>
<dbReference type="InterPro" id="IPR041899">
    <property type="entry name" value="MAGE_WH2"/>
</dbReference>
<dbReference type="InterPro" id="IPR037445">
    <property type="entry name" value="MAGE"/>
</dbReference>